<feature type="region of interest" description="Disordered" evidence="1">
    <location>
        <begin position="82"/>
        <end position="106"/>
    </location>
</feature>
<dbReference type="Proteomes" id="UP000190037">
    <property type="component" value="Unassembled WGS sequence"/>
</dbReference>
<evidence type="ECO:0000256" key="1">
    <source>
        <dbReference type="SAM" id="MobiDB-lite"/>
    </source>
</evidence>
<sequence>MENPTSSESTTRYIRLNLEIVLEVTDADALRAAALDSVKADEELSSGDRADAMAAIESDLAESVSYLIDPFSLVEEIAGTELSEAGWQSEGAEYLPEDDDEDDEDA</sequence>
<dbReference type="RefSeq" id="WP_078975846.1">
    <property type="nucleotide sequence ID" value="NZ_MWQN01000001.1"/>
</dbReference>
<reference evidence="2 3" key="1">
    <citation type="submission" date="2017-03" db="EMBL/GenBank/DDBJ databases">
        <title>Draft genome sequence of Streptomyces scabrisporus NF3, endophyte isolated from Amphipterygium adstringens.</title>
        <authorList>
            <person name="Vazquez M."/>
            <person name="Ceapa C.D."/>
            <person name="Rodriguez Luna D."/>
            <person name="Sanchez Esquivel S."/>
        </authorList>
    </citation>
    <scope>NUCLEOTIDE SEQUENCE [LARGE SCALE GENOMIC DNA]</scope>
    <source>
        <strain evidence="2 3">NF3</strain>
    </source>
</reference>
<dbReference type="eggNOG" id="ENOG5034647">
    <property type="taxonomic scope" value="Bacteria"/>
</dbReference>
<keyword evidence="3" id="KW-1185">Reference proteome</keyword>
<evidence type="ECO:0000313" key="3">
    <source>
        <dbReference type="Proteomes" id="UP000190037"/>
    </source>
</evidence>
<protein>
    <submittedName>
        <fullName evidence="2">Uncharacterized protein</fullName>
    </submittedName>
</protein>
<accession>A0A1T3NXK4</accession>
<feature type="compositionally biased region" description="Acidic residues" evidence="1">
    <location>
        <begin position="95"/>
        <end position="106"/>
    </location>
</feature>
<dbReference type="AlphaFoldDB" id="A0A1T3NXK4"/>
<proteinExistence type="predicted"/>
<dbReference type="EMBL" id="MWQN01000001">
    <property type="protein sequence ID" value="OPC81567.1"/>
    <property type="molecule type" value="Genomic_DNA"/>
</dbReference>
<evidence type="ECO:0000313" key="2">
    <source>
        <dbReference type="EMBL" id="OPC81567.1"/>
    </source>
</evidence>
<dbReference type="OrthoDB" id="3854400at2"/>
<gene>
    <name evidence="2" type="ORF">B4N89_11965</name>
</gene>
<comment type="caution">
    <text evidence="2">The sequence shown here is derived from an EMBL/GenBank/DDBJ whole genome shotgun (WGS) entry which is preliminary data.</text>
</comment>
<name>A0A1T3NXK4_9ACTN</name>
<organism evidence="2 3">
    <name type="scientific">Embleya scabrispora</name>
    <dbReference type="NCBI Taxonomy" id="159449"/>
    <lineage>
        <taxon>Bacteria</taxon>
        <taxon>Bacillati</taxon>
        <taxon>Actinomycetota</taxon>
        <taxon>Actinomycetes</taxon>
        <taxon>Kitasatosporales</taxon>
        <taxon>Streptomycetaceae</taxon>
        <taxon>Embleya</taxon>
    </lineage>
</organism>